<feature type="domain" description="N-acetyltransferase" evidence="1">
    <location>
        <begin position="2"/>
        <end position="157"/>
    </location>
</feature>
<keyword evidence="3" id="KW-1185">Reference proteome</keyword>
<reference evidence="2 3" key="1">
    <citation type="submission" date="2018-09" db="EMBL/GenBank/DDBJ databases">
        <authorList>
            <person name="Zhu H."/>
        </authorList>
    </citation>
    <scope>NUCLEOTIDE SEQUENCE [LARGE SCALE GENOMIC DNA]</scope>
    <source>
        <strain evidence="2 3">K2S05-167</strain>
    </source>
</reference>
<evidence type="ECO:0000313" key="2">
    <source>
        <dbReference type="EMBL" id="RJF72466.1"/>
    </source>
</evidence>
<comment type="caution">
    <text evidence="2">The sequence shown here is derived from an EMBL/GenBank/DDBJ whole genome shotgun (WGS) entry which is preliminary data.</text>
</comment>
<proteinExistence type="predicted"/>
<dbReference type="EMBL" id="QYUJ01000014">
    <property type="protein sequence ID" value="RJF72466.1"/>
    <property type="molecule type" value="Genomic_DNA"/>
</dbReference>
<keyword evidence="2" id="KW-0808">Transferase</keyword>
<evidence type="ECO:0000259" key="1">
    <source>
        <dbReference type="PROSITE" id="PS51186"/>
    </source>
</evidence>
<accession>A0A418V8T5</accession>
<evidence type="ECO:0000313" key="3">
    <source>
        <dbReference type="Proteomes" id="UP000286287"/>
    </source>
</evidence>
<organism evidence="2 3">
    <name type="scientific">Deinococcus cavernae</name>
    <dbReference type="NCBI Taxonomy" id="2320857"/>
    <lineage>
        <taxon>Bacteria</taxon>
        <taxon>Thermotogati</taxon>
        <taxon>Deinococcota</taxon>
        <taxon>Deinococci</taxon>
        <taxon>Deinococcales</taxon>
        <taxon>Deinococcaceae</taxon>
        <taxon>Deinococcus</taxon>
    </lineage>
</organism>
<gene>
    <name evidence="2" type="ORF">D3875_13820</name>
</gene>
<dbReference type="Pfam" id="PF00583">
    <property type="entry name" value="Acetyltransf_1"/>
    <property type="match status" value="1"/>
</dbReference>
<dbReference type="GO" id="GO:0016747">
    <property type="term" value="F:acyltransferase activity, transferring groups other than amino-acyl groups"/>
    <property type="evidence" value="ECO:0007669"/>
    <property type="project" value="InterPro"/>
</dbReference>
<dbReference type="Proteomes" id="UP000286287">
    <property type="component" value="Unassembled WGS sequence"/>
</dbReference>
<dbReference type="AlphaFoldDB" id="A0A418V8T5"/>
<name>A0A418V8T5_9DEIO</name>
<sequence length="157" mass="17417">MIELVPFSAPHRAALLNLRLAPGQESWTHLPAELLPEIEGQPARQAVTVLENGTPLGMFVLSADERVETYAGQPDPQAMTLSGLSLDQGGQGRGLGTQVMHALPEYVARTFPYARRLLLCVHQTNLAALHVYRKTGWTVLRERQGKRGLLWVMEKKL</sequence>
<dbReference type="PROSITE" id="PS51186">
    <property type="entry name" value="GNAT"/>
    <property type="match status" value="1"/>
</dbReference>
<dbReference type="RefSeq" id="WP_119764625.1">
    <property type="nucleotide sequence ID" value="NZ_QYUJ01000014.1"/>
</dbReference>
<dbReference type="InterPro" id="IPR016181">
    <property type="entry name" value="Acyl_CoA_acyltransferase"/>
</dbReference>
<dbReference type="SUPFAM" id="SSF55729">
    <property type="entry name" value="Acyl-CoA N-acyltransferases (Nat)"/>
    <property type="match status" value="1"/>
</dbReference>
<protein>
    <submittedName>
        <fullName evidence="2">GNAT family N-acetyltransferase</fullName>
    </submittedName>
</protein>
<dbReference type="InterPro" id="IPR000182">
    <property type="entry name" value="GNAT_dom"/>
</dbReference>
<dbReference type="Gene3D" id="3.40.630.30">
    <property type="match status" value="1"/>
</dbReference>